<comment type="cofactor">
    <cofactor evidence="10">
        <name>Mg(2+)</name>
        <dbReference type="ChEBI" id="CHEBI:18420"/>
    </cofactor>
    <text evidence="10">Binds 1 Mg(2+) ion per subunit.</text>
</comment>
<dbReference type="InterPro" id="IPR005811">
    <property type="entry name" value="SUCC_ACL_C"/>
</dbReference>
<keyword evidence="3 10" id="KW-0436">Ligase</keyword>
<dbReference type="EC" id="6.2.1.5" evidence="10"/>
<dbReference type="Gene3D" id="3.30.1490.20">
    <property type="entry name" value="ATP-grasp fold, A domain"/>
    <property type="match status" value="1"/>
</dbReference>
<dbReference type="PANTHER" id="PTHR11815:SF1">
    <property type="entry name" value="SUCCINATE--COA LIGASE [ADP-FORMING] SUBUNIT BETA, MITOCHONDRIAL"/>
    <property type="match status" value="1"/>
</dbReference>
<dbReference type="PROSITE" id="PS01217">
    <property type="entry name" value="SUCCINYL_COA_LIG_3"/>
    <property type="match status" value="1"/>
</dbReference>
<organism evidence="13 14">
    <name type="scientific">Tegillarca granosa</name>
    <name type="common">Malaysian cockle</name>
    <name type="synonym">Anadara granosa</name>
    <dbReference type="NCBI Taxonomy" id="220873"/>
    <lineage>
        <taxon>Eukaryota</taxon>
        <taxon>Metazoa</taxon>
        <taxon>Spiralia</taxon>
        <taxon>Lophotrochozoa</taxon>
        <taxon>Mollusca</taxon>
        <taxon>Bivalvia</taxon>
        <taxon>Autobranchia</taxon>
        <taxon>Pteriomorphia</taxon>
        <taxon>Arcoida</taxon>
        <taxon>Arcoidea</taxon>
        <taxon>Arcidae</taxon>
        <taxon>Tegillarca</taxon>
    </lineage>
</organism>
<dbReference type="NCBIfam" id="NF001913">
    <property type="entry name" value="PRK00696.1"/>
    <property type="match status" value="1"/>
</dbReference>
<dbReference type="Gene3D" id="3.40.50.261">
    <property type="entry name" value="Succinyl-CoA synthetase domains"/>
    <property type="match status" value="1"/>
</dbReference>
<dbReference type="SUPFAM" id="SSF52210">
    <property type="entry name" value="Succinyl-CoA synthetase domains"/>
    <property type="match status" value="1"/>
</dbReference>
<dbReference type="PIRSF" id="PIRSF001554">
    <property type="entry name" value="SucCS_beta"/>
    <property type="match status" value="1"/>
</dbReference>
<evidence type="ECO:0000256" key="7">
    <source>
        <dbReference type="ARBA" id="ARBA00022842"/>
    </source>
</evidence>
<comment type="similarity">
    <text evidence="10">Belongs to the succinate/malate CoA ligase beta subunit family. ATP-specific subunit beta subfamily.</text>
</comment>
<feature type="binding site" evidence="10">
    <location>
        <position position="96"/>
    </location>
    <ligand>
        <name>ATP</name>
        <dbReference type="ChEBI" id="CHEBI:30616"/>
    </ligand>
</feature>
<keyword evidence="2 10" id="KW-0816">Tricarboxylic acid cycle</keyword>
<dbReference type="HAMAP" id="MF_03220">
    <property type="entry name" value="Succ_CoA_betaA_euk"/>
    <property type="match status" value="1"/>
</dbReference>
<comment type="catalytic activity">
    <reaction evidence="10">
        <text>succinate + ATP + CoA = succinyl-CoA + ADP + phosphate</text>
        <dbReference type="Rhea" id="RHEA:17661"/>
        <dbReference type="ChEBI" id="CHEBI:30031"/>
        <dbReference type="ChEBI" id="CHEBI:30616"/>
        <dbReference type="ChEBI" id="CHEBI:43474"/>
        <dbReference type="ChEBI" id="CHEBI:57287"/>
        <dbReference type="ChEBI" id="CHEBI:57292"/>
        <dbReference type="ChEBI" id="CHEBI:456216"/>
        <dbReference type="EC" id="6.2.1.5"/>
    </reaction>
</comment>
<dbReference type="InterPro" id="IPR013815">
    <property type="entry name" value="ATP_grasp_subdomain_1"/>
</dbReference>
<feature type="site" description="Important for substrate specificity" evidence="10">
    <location>
        <position position="159"/>
    </location>
</feature>
<sequence length="461" mass="50058">MTKFTKMASLLFRTGSSIANKLNLNNSSRILACTTQFLPSHQQRRHLAIHEYLSLGLLKEAGINIPKFKVCDTPEEVLKLADDLSEATGSQDMVVKAQVLSGGRGKGHFDTGFKGGVKICFSPEEAKEVSSQMLGHKLITKQAPLGRICNQVMLTERLYVRREFYFAITMERSFAGPVMVGSSQGGMNIEEVARENPTAIVKEPIDIFGGITRSQAVNLAADMGFNPACIDQAAEIFMKLYNDVFLKYDATLVEINPMSEDNNGNVVCMDCKINFDSNADYRQKKVFELRDWSQEDSREQIAAEANLNYIGLDGSIGCLVNGAGLAMATMDIIKLHGGNPANFLDVGGGATTKQVTEAFKLITSDPNVHAILVNIFGGIMRCDVIAKGIIAAAAELQLKIPIVVRLQGTRVEDAKAIMASSNLKIIACENLDEAAKMAVKLSAIVGLAKEAAVDVKFELPL</sequence>
<evidence type="ECO:0000259" key="11">
    <source>
        <dbReference type="Pfam" id="PF00549"/>
    </source>
</evidence>
<evidence type="ECO:0000256" key="6">
    <source>
        <dbReference type="ARBA" id="ARBA00022840"/>
    </source>
</evidence>
<keyword evidence="8" id="KW-0809">Transit peptide</keyword>
<keyword evidence="9 10" id="KW-0496">Mitochondrion</keyword>
<dbReference type="InterPro" id="IPR017866">
    <property type="entry name" value="Succ-CoA_synthase_bsu_CS"/>
</dbReference>
<dbReference type="InterPro" id="IPR013650">
    <property type="entry name" value="ATP-grasp_succ-CoA_synth-type"/>
</dbReference>
<accession>A0ABQ9EZA0</accession>
<dbReference type="EMBL" id="JARBDR010000640">
    <property type="protein sequence ID" value="KAJ8310492.1"/>
    <property type="molecule type" value="Genomic_DNA"/>
</dbReference>
<comment type="subunit">
    <text evidence="10">Heterodimer of an alpha and a beta subunit. The beta subunit determines specificity for ATP.</text>
</comment>
<evidence type="ECO:0000256" key="2">
    <source>
        <dbReference type="ARBA" id="ARBA00022532"/>
    </source>
</evidence>
<feature type="site" description="Important for substrate specificity" evidence="10">
    <location>
        <position position="92"/>
    </location>
</feature>
<evidence type="ECO:0000313" key="14">
    <source>
        <dbReference type="Proteomes" id="UP001217089"/>
    </source>
</evidence>
<evidence type="ECO:0000256" key="10">
    <source>
        <dbReference type="HAMAP-Rule" id="MF_03220"/>
    </source>
</evidence>
<dbReference type="InterPro" id="IPR005809">
    <property type="entry name" value="Succ_CoA_ligase-like_bsu"/>
</dbReference>
<evidence type="ECO:0000256" key="8">
    <source>
        <dbReference type="ARBA" id="ARBA00022946"/>
    </source>
</evidence>
<feature type="binding site" evidence="10">
    <location>
        <position position="321"/>
    </location>
    <ligand>
        <name>substrate</name>
        <note>ligand shared with subunit alpha</note>
    </ligand>
</feature>
<keyword evidence="4 10" id="KW-0479">Metal-binding</keyword>
<feature type="binding site" evidence="10">
    <location>
        <begin position="103"/>
        <end position="105"/>
    </location>
    <ligand>
        <name>ATP</name>
        <dbReference type="ChEBI" id="CHEBI:30616"/>
    </ligand>
</feature>
<proteinExistence type="inferred from homology"/>
<dbReference type="SUPFAM" id="SSF56059">
    <property type="entry name" value="Glutathione synthetase ATP-binding domain-like"/>
    <property type="match status" value="1"/>
</dbReference>
<dbReference type="Proteomes" id="UP001217089">
    <property type="component" value="Unassembled WGS sequence"/>
</dbReference>
<gene>
    <name evidence="13" type="ORF">KUTeg_012357</name>
</gene>
<keyword evidence="7 10" id="KW-0460">Magnesium</keyword>
<feature type="binding site" evidence="10">
    <location>
        <position position="270"/>
    </location>
    <ligand>
        <name>Mg(2+)</name>
        <dbReference type="ChEBI" id="CHEBI:18420"/>
    </ligand>
</feature>
<dbReference type="Gene3D" id="3.30.470.20">
    <property type="entry name" value="ATP-grasp fold, B domain"/>
    <property type="match status" value="1"/>
</dbReference>
<evidence type="ECO:0000256" key="9">
    <source>
        <dbReference type="ARBA" id="ARBA00023128"/>
    </source>
</evidence>
<evidence type="ECO:0000259" key="12">
    <source>
        <dbReference type="Pfam" id="PF08442"/>
    </source>
</evidence>
<name>A0ABQ9EZA0_TEGGR</name>
<dbReference type="Pfam" id="PF08442">
    <property type="entry name" value="ATP-grasp_2"/>
    <property type="match status" value="1"/>
</dbReference>
<evidence type="ECO:0000256" key="4">
    <source>
        <dbReference type="ARBA" id="ARBA00022723"/>
    </source>
</evidence>
<dbReference type="NCBIfam" id="TIGR01016">
    <property type="entry name" value="sucCoAbeta"/>
    <property type="match status" value="1"/>
</dbReference>
<comment type="pathway">
    <text evidence="1 10">Carbohydrate metabolism; tricarboxylic acid cycle; succinate from succinyl-CoA (ligase route): step 1/1.</text>
</comment>
<dbReference type="PANTHER" id="PTHR11815">
    <property type="entry name" value="SUCCINYL-COA SYNTHETASE BETA CHAIN"/>
    <property type="match status" value="1"/>
</dbReference>
<evidence type="ECO:0000256" key="3">
    <source>
        <dbReference type="ARBA" id="ARBA00022598"/>
    </source>
</evidence>
<feature type="domain" description="ATP-grasp fold succinyl-CoA synthetase-type" evidence="12">
    <location>
        <begin position="49"/>
        <end position="259"/>
    </location>
</feature>
<feature type="binding site" evidence="10">
    <location>
        <position position="256"/>
    </location>
    <ligand>
        <name>Mg(2+)</name>
        <dbReference type="ChEBI" id="CHEBI:18420"/>
    </ligand>
</feature>
<evidence type="ECO:0000256" key="1">
    <source>
        <dbReference type="ARBA" id="ARBA00005064"/>
    </source>
</evidence>
<comment type="subcellular location">
    <subcellularLocation>
        <location evidence="10">Mitochondrion</location>
    </subcellularLocation>
</comment>
<dbReference type="InterPro" id="IPR016102">
    <property type="entry name" value="Succinyl-CoA_synth-like"/>
</dbReference>
<keyword evidence="6 10" id="KW-0067">ATP-binding</keyword>
<reference evidence="13 14" key="1">
    <citation type="submission" date="2022-12" db="EMBL/GenBank/DDBJ databases">
        <title>Chromosome-level genome of Tegillarca granosa.</title>
        <authorList>
            <person name="Kim J."/>
        </authorList>
    </citation>
    <scope>NUCLEOTIDE SEQUENCE [LARGE SCALE GENOMIC DNA]</scope>
    <source>
        <strain evidence="13">Teg-2019</strain>
        <tissue evidence="13">Adductor muscle</tissue>
    </source>
</reference>
<dbReference type="InterPro" id="IPR034723">
    <property type="entry name" value="Succ_CoA_betaA_euk"/>
</dbReference>
<evidence type="ECO:0000313" key="13">
    <source>
        <dbReference type="EMBL" id="KAJ8310492.1"/>
    </source>
</evidence>
<comment type="caution">
    <text evidence="13">The sequence shown here is derived from an EMBL/GenBank/DDBJ whole genome shotgun (WGS) entry which is preliminary data.</text>
</comment>
<feature type="binding site" evidence="10">
    <location>
        <begin position="378"/>
        <end position="380"/>
    </location>
    <ligand>
        <name>substrate</name>
        <note>ligand shared with subunit alpha</note>
    </ligand>
</feature>
<protein>
    <recommendedName>
        <fullName evidence="10">Succinate--CoA ligase [ADP-forming] subunit beta, mitochondrial</fullName>
        <ecNumber evidence="10">6.2.1.5</ecNumber>
    </recommendedName>
    <alternativeName>
        <fullName evidence="10">ATP-specific succinyl-CoA synthetase subunit beta</fullName>
        <shortName evidence="10">A-SCS</shortName>
    </alternativeName>
    <alternativeName>
        <fullName evidence="10">Succinyl-CoA synthetase beta-A chain</fullName>
        <shortName evidence="10">SCS-betaA</shortName>
    </alternativeName>
</protein>
<dbReference type="Pfam" id="PF00549">
    <property type="entry name" value="Ligase_CoA"/>
    <property type="match status" value="1"/>
</dbReference>
<evidence type="ECO:0000256" key="5">
    <source>
        <dbReference type="ARBA" id="ARBA00022741"/>
    </source>
</evidence>
<dbReference type="HAMAP" id="MF_00558">
    <property type="entry name" value="Succ_CoA_beta"/>
    <property type="match status" value="1"/>
</dbReference>
<feature type="domain" description="ATP-citrate synthase/succinyl-CoA ligase C-terminal" evidence="11">
    <location>
        <begin position="319"/>
        <end position="439"/>
    </location>
</feature>
<keyword evidence="14" id="KW-1185">Reference proteome</keyword>
<comment type="function">
    <text evidence="10">ATP-specific succinyl-CoA synthetase functions in the citric acid cycle (TCA), coupling the hydrolysis of succinyl-CoA to the synthesis of ATP and thus represents the only step of substrate-level phosphorylation in the TCA. The beta subunit provides nucleotide specificity of the enzyme and binds the substrate succinate, while the binding sites for coenzyme A and phosphate are found in the alpha subunit.</text>
</comment>
<keyword evidence="5 10" id="KW-0547">Nucleotide-binding</keyword>